<dbReference type="Pfam" id="PF20560">
    <property type="entry name" value="MotA_N"/>
    <property type="match status" value="1"/>
</dbReference>
<evidence type="ECO:0000256" key="8">
    <source>
        <dbReference type="ARBA" id="ARBA00022781"/>
    </source>
</evidence>
<evidence type="ECO:0000256" key="12">
    <source>
        <dbReference type="SAM" id="MobiDB-lite"/>
    </source>
</evidence>
<dbReference type="InterPro" id="IPR000540">
    <property type="entry name" value="Flag_MotA_CS"/>
</dbReference>
<dbReference type="InterPro" id="IPR047055">
    <property type="entry name" value="MotA-like"/>
</dbReference>
<dbReference type="PROSITE" id="PS01307">
    <property type="entry name" value="MOTA"/>
    <property type="match status" value="1"/>
</dbReference>
<evidence type="ECO:0000256" key="7">
    <source>
        <dbReference type="ARBA" id="ARBA00022779"/>
    </source>
</evidence>
<evidence type="ECO:0000259" key="15">
    <source>
        <dbReference type="Pfam" id="PF20560"/>
    </source>
</evidence>
<feature type="region of interest" description="Disordered" evidence="12">
    <location>
        <begin position="269"/>
        <end position="288"/>
    </location>
</feature>
<evidence type="ECO:0000256" key="6">
    <source>
        <dbReference type="ARBA" id="ARBA00022692"/>
    </source>
</evidence>
<sequence>MLIIIGALIVLGSTLGGFMIAGGNPVVLLHVSEFVVILGVGIGVVVIASPAHIIKEIVHKTKHAMFGKAADKKEYFDLLKMLYEIFMVGRRNGLIALEEHVTNPKGSSIFAKYPNITGNHERMQFLLNGMKPVIDGKIKPDQLEDLMLTELDAKSAEADHPVHTLQMVADSMPAIGIVAAVLGIINTMSAIAEGPEAVGEKVAAALTGTLLGIFVSYGFIAPLAARIHTMNQGDTQYLRCILSAVAGFAKGLAPLTAVEVARRSLDSTVQPSSDELETTLKSMPAPGK</sequence>
<comment type="subcellular location">
    <subcellularLocation>
        <location evidence="1">Cell membrane</location>
        <topology evidence="1">Multi-pass membrane protein</topology>
    </subcellularLocation>
</comment>
<feature type="domain" description="MotA/TolQ/ExbB proton channel" evidence="14">
    <location>
        <begin position="122"/>
        <end position="232"/>
    </location>
</feature>
<keyword evidence="9 13" id="KW-1133">Transmembrane helix</keyword>
<dbReference type="Pfam" id="PF01618">
    <property type="entry name" value="MotA_ExbB"/>
    <property type="match status" value="1"/>
</dbReference>
<keyword evidence="3" id="KW-0813">Transport</keyword>
<keyword evidence="11 13" id="KW-0472">Membrane</keyword>
<dbReference type="AlphaFoldDB" id="A0A290Q8Y7"/>
<evidence type="ECO:0000256" key="11">
    <source>
        <dbReference type="ARBA" id="ARBA00023136"/>
    </source>
</evidence>
<keyword evidence="16" id="KW-0969">Cilium</keyword>
<evidence type="ECO:0000313" key="16">
    <source>
        <dbReference type="EMBL" id="ATC63650.1"/>
    </source>
</evidence>
<evidence type="ECO:0000256" key="2">
    <source>
        <dbReference type="ARBA" id="ARBA00008038"/>
    </source>
</evidence>
<feature type="transmembrane region" description="Helical" evidence="13">
    <location>
        <begin position="174"/>
        <end position="192"/>
    </location>
</feature>
<reference evidence="16 17" key="1">
    <citation type="submission" date="2017-09" db="EMBL/GenBank/DDBJ databases">
        <title>Complete genome sequence of Verrucomicrobial strain HZ-65, isolated from freshwater.</title>
        <authorList>
            <person name="Choi A."/>
        </authorList>
    </citation>
    <scope>NUCLEOTIDE SEQUENCE [LARGE SCALE GENOMIC DNA]</scope>
    <source>
        <strain evidence="16 17">HZ-65</strain>
    </source>
</reference>
<evidence type="ECO:0000256" key="5">
    <source>
        <dbReference type="ARBA" id="ARBA00022500"/>
    </source>
</evidence>
<keyword evidence="8" id="KW-0375">Hydrogen ion transport</keyword>
<dbReference type="GO" id="GO:0071978">
    <property type="term" value="P:bacterial-type flagellum-dependent swarming motility"/>
    <property type="evidence" value="ECO:0007669"/>
    <property type="project" value="InterPro"/>
</dbReference>
<dbReference type="InterPro" id="IPR002898">
    <property type="entry name" value="MotA_ExbB_proton_chnl"/>
</dbReference>
<name>A0A290Q8Y7_9BACT</name>
<dbReference type="KEGG" id="vbh:CMV30_06620"/>
<dbReference type="InterPro" id="IPR046786">
    <property type="entry name" value="MotA_N"/>
</dbReference>
<keyword evidence="6 13" id="KW-0812">Transmembrane</keyword>
<dbReference type="Proteomes" id="UP000217265">
    <property type="component" value="Chromosome"/>
</dbReference>
<evidence type="ECO:0000256" key="9">
    <source>
        <dbReference type="ARBA" id="ARBA00022989"/>
    </source>
</evidence>
<dbReference type="EMBL" id="CP023344">
    <property type="protein sequence ID" value="ATC63650.1"/>
    <property type="molecule type" value="Genomic_DNA"/>
</dbReference>
<keyword evidence="5" id="KW-0145">Chemotaxis</keyword>
<keyword evidence="17" id="KW-1185">Reference proteome</keyword>
<feature type="domain" description="Motility protein A N-terminal" evidence="15">
    <location>
        <begin position="4"/>
        <end position="93"/>
    </location>
</feature>
<keyword evidence="7" id="KW-0283">Flagellar rotation</keyword>
<keyword evidence="4" id="KW-1003">Cell membrane</keyword>
<keyword evidence="16" id="KW-0282">Flagellum</keyword>
<dbReference type="OrthoDB" id="9782603at2"/>
<evidence type="ECO:0000256" key="4">
    <source>
        <dbReference type="ARBA" id="ARBA00022475"/>
    </source>
</evidence>
<feature type="transmembrane region" description="Helical" evidence="13">
    <location>
        <begin position="26"/>
        <end position="48"/>
    </location>
</feature>
<evidence type="ECO:0000256" key="3">
    <source>
        <dbReference type="ARBA" id="ARBA00022448"/>
    </source>
</evidence>
<accession>A0A290Q8Y7</accession>
<protein>
    <submittedName>
        <fullName evidence="16">Flagellar motor protein MotA</fullName>
    </submittedName>
</protein>
<evidence type="ECO:0000256" key="10">
    <source>
        <dbReference type="ARBA" id="ARBA00023065"/>
    </source>
</evidence>
<feature type="transmembrane region" description="Helical" evidence="13">
    <location>
        <begin position="204"/>
        <end position="225"/>
    </location>
</feature>
<dbReference type="GO" id="GO:1902600">
    <property type="term" value="P:proton transmembrane transport"/>
    <property type="evidence" value="ECO:0007669"/>
    <property type="project" value="UniProtKB-KW"/>
</dbReference>
<comment type="similarity">
    <text evidence="2">Belongs to the MotA family.</text>
</comment>
<gene>
    <name evidence="16" type="ORF">CMV30_06620</name>
</gene>
<evidence type="ECO:0000256" key="1">
    <source>
        <dbReference type="ARBA" id="ARBA00004651"/>
    </source>
</evidence>
<proteinExistence type="inferred from homology"/>
<evidence type="ECO:0000313" key="17">
    <source>
        <dbReference type="Proteomes" id="UP000217265"/>
    </source>
</evidence>
<dbReference type="PANTHER" id="PTHR30433:SF4">
    <property type="entry name" value="MOTILITY PROTEIN A"/>
    <property type="match status" value="1"/>
</dbReference>
<dbReference type="RefSeq" id="WP_096055282.1">
    <property type="nucleotide sequence ID" value="NZ_CP023344.1"/>
</dbReference>
<dbReference type="PANTHER" id="PTHR30433">
    <property type="entry name" value="CHEMOTAXIS PROTEIN MOTA"/>
    <property type="match status" value="1"/>
</dbReference>
<keyword evidence="10" id="KW-0406">Ion transport</keyword>
<dbReference type="GO" id="GO:0006935">
    <property type="term" value="P:chemotaxis"/>
    <property type="evidence" value="ECO:0007669"/>
    <property type="project" value="UniProtKB-KW"/>
</dbReference>
<evidence type="ECO:0000259" key="14">
    <source>
        <dbReference type="Pfam" id="PF01618"/>
    </source>
</evidence>
<dbReference type="GO" id="GO:0005886">
    <property type="term" value="C:plasma membrane"/>
    <property type="evidence" value="ECO:0007669"/>
    <property type="project" value="UniProtKB-SubCell"/>
</dbReference>
<organism evidence="16 17">
    <name type="scientific">Nibricoccus aquaticus</name>
    <dbReference type="NCBI Taxonomy" id="2576891"/>
    <lineage>
        <taxon>Bacteria</taxon>
        <taxon>Pseudomonadati</taxon>
        <taxon>Verrucomicrobiota</taxon>
        <taxon>Opitutia</taxon>
        <taxon>Opitutales</taxon>
        <taxon>Opitutaceae</taxon>
        <taxon>Nibricoccus</taxon>
    </lineage>
</organism>
<keyword evidence="16" id="KW-0966">Cell projection</keyword>
<evidence type="ECO:0000256" key="13">
    <source>
        <dbReference type="SAM" id="Phobius"/>
    </source>
</evidence>